<evidence type="ECO:0000256" key="3">
    <source>
        <dbReference type="ARBA" id="ARBA00022741"/>
    </source>
</evidence>
<dbReference type="PANTHER" id="PTHR43272">
    <property type="entry name" value="LONG-CHAIN-FATTY-ACID--COA LIGASE"/>
    <property type="match status" value="1"/>
</dbReference>
<dbReference type="GO" id="GO:0005783">
    <property type="term" value="C:endoplasmic reticulum"/>
    <property type="evidence" value="ECO:0007669"/>
    <property type="project" value="TreeGrafter"/>
</dbReference>
<name>A0AAV2H8R0_LYMST</name>
<reference evidence="16 17" key="1">
    <citation type="submission" date="2024-04" db="EMBL/GenBank/DDBJ databases">
        <authorList>
            <consortium name="Genoscope - CEA"/>
            <person name="William W."/>
        </authorList>
    </citation>
    <scope>NUCLEOTIDE SEQUENCE [LARGE SCALE GENOMIC DNA]</scope>
</reference>
<dbReference type="CDD" id="cd05927">
    <property type="entry name" value="LC-FACS_euk"/>
    <property type="match status" value="1"/>
</dbReference>
<dbReference type="GO" id="GO:0047676">
    <property type="term" value="F:arachidonate-CoA ligase activity"/>
    <property type="evidence" value="ECO:0007669"/>
    <property type="project" value="UniProtKB-EC"/>
</dbReference>
<evidence type="ECO:0000256" key="10">
    <source>
        <dbReference type="ARBA" id="ARBA00024548"/>
    </source>
</evidence>
<comment type="catalytic activity">
    <reaction evidence="7">
        <text>a long-chain fatty acid + ATP + CoA = a long-chain fatty acyl-CoA + AMP + diphosphate</text>
        <dbReference type="Rhea" id="RHEA:15421"/>
        <dbReference type="ChEBI" id="CHEBI:30616"/>
        <dbReference type="ChEBI" id="CHEBI:33019"/>
        <dbReference type="ChEBI" id="CHEBI:57287"/>
        <dbReference type="ChEBI" id="CHEBI:57560"/>
        <dbReference type="ChEBI" id="CHEBI:83139"/>
        <dbReference type="ChEBI" id="CHEBI:456215"/>
        <dbReference type="EC" id="6.2.1.3"/>
    </reaction>
    <physiologicalReaction direction="left-to-right" evidence="7">
        <dbReference type="Rhea" id="RHEA:15422"/>
    </physiologicalReaction>
</comment>
<comment type="catalytic activity">
    <reaction evidence="8">
        <text>12-hydroxy-(5Z,8Z,10E,14Z)-eicosatetraenoate + ATP + CoA = 12-hydroxy-(5Z,8Z,10E,14Z)-eicosatetraenoyl-CoA + AMP + diphosphate</text>
        <dbReference type="Rhea" id="RHEA:52112"/>
        <dbReference type="ChEBI" id="CHEBI:30616"/>
        <dbReference type="ChEBI" id="CHEBI:33019"/>
        <dbReference type="ChEBI" id="CHEBI:57287"/>
        <dbReference type="ChEBI" id="CHEBI:90718"/>
        <dbReference type="ChEBI" id="CHEBI:136408"/>
        <dbReference type="ChEBI" id="CHEBI:456215"/>
    </reaction>
    <physiologicalReaction direction="left-to-right" evidence="8">
        <dbReference type="Rhea" id="RHEA:52113"/>
    </physiologicalReaction>
</comment>
<keyword evidence="4 13" id="KW-0276">Fatty acid metabolism</keyword>
<keyword evidence="13" id="KW-0443">Lipid metabolism</keyword>
<evidence type="ECO:0000256" key="5">
    <source>
        <dbReference type="ARBA" id="ARBA00022840"/>
    </source>
</evidence>
<keyword evidence="17" id="KW-1185">Reference proteome</keyword>
<evidence type="ECO:0000256" key="2">
    <source>
        <dbReference type="ARBA" id="ARBA00022598"/>
    </source>
</evidence>
<feature type="transmembrane region" description="Helical" evidence="14">
    <location>
        <begin position="12"/>
        <end position="32"/>
    </location>
</feature>
<dbReference type="GO" id="GO:0016020">
    <property type="term" value="C:membrane"/>
    <property type="evidence" value="ECO:0007669"/>
    <property type="project" value="TreeGrafter"/>
</dbReference>
<dbReference type="PANTHER" id="PTHR43272:SF107">
    <property type="entry name" value="LONG-CHAIN-FATTY-ACID--COA LIGASE 5"/>
    <property type="match status" value="1"/>
</dbReference>
<keyword evidence="3 13" id="KW-0547">Nucleotide-binding</keyword>
<evidence type="ECO:0000256" key="13">
    <source>
        <dbReference type="RuleBase" id="RU369030"/>
    </source>
</evidence>
<organism evidence="16 17">
    <name type="scientific">Lymnaea stagnalis</name>
    <name type="common">Great pond snail</name>
    <name type="synonym">Helix stagnalis</name>
    <dbReference type="NCBI Taxonomy" id="6523"/>
    <lineage>
        <taxon>Eukaryota</taxon>
        <taxon>Metazoa</taxon>
        <taxon>Spiralia</taxon>
        <taxon>Lophotrochozoa</taxon>
        <taxon>Mollusca</taxon>
        <taxon>Gastropoda</taxon>
        <taxon>Heterobranchia</taxon>
        <taxon>Euthyneura</taxon>
        <taxon>Panpulmonata</taxon>
        <taxon>Hygrophila</taxon>
        <taxon>Lymnaeoidea</taxon>
        <taxon>Lymnaeidae</taxon>
        <taxon>Lymnaea</taxon>
    </lineage>
</organism>
<comment type="caution">
    <text evidence="16">The sequence shown here is derived from an EMBL/GenBank/DDBJ whole genome shotgun (WGS) entry which is preliminary data.</text>
</comment>
<feature type="domain" description="AMP-dependent synthetase/ligase" evidence="15">
    <location>
        <begin position="110"/>
        <end position="514"/>
    </location>
</feature>
<protein>
    <recommendedName>
        <fullName evidence="13">Long-chain-fatty-acid--CoA ligase</fullName>
        <ecNumber evidence="13">6.2.1.3</ecNumber>
    </recommendedName>
</protein>
<evidence type="ECO:0000256" key="4">
    <source>
        <dbReference type="ARBA" id="ARBA00022832"/>
    </source>
</evidence>
<dbReference type="InterPro" id="IPR020845">
    <property type="entry name" value="AMP-binding_CS"/>
</dbReference>
<comment type="similarity">
    <text evidence="1 13">Belongs to the ATP-dependent AMP-binding enzyme family.</text>
</comment>
<accession>A0AAV2H8R0</accession>
<dbReference type="Gene3D" id="3.40.50.12780">
    <property type="entry name" value="N-terminal domain of ligase-like"/>
    <property type="match status" value="1"/>
</dbReference>
<evidence type="ECO:0000256" key="8">
    <source>
        <dbReference type="ARBA" id="ARBA00024495"/>
    </source>
</evidence>
<dbReference type="EC" id="6.2.1.3" evidence="13"/>
<keyword evidence="5 13" id="KW-0067">ATP-binding</keyword>
<dbReference type="PROSITE" id="PS00455">
    <property type="entry name" value="AMP_BINDING"/>
    <property type="match status" value="1"/>
</dbReference>
<evidence type="ECO:0000256" key="12">
    <source>
        <dbReference type="ARBA" id="ARBA00049139"/>
    </source>
</evidence>
<dbReference type="AlphaFoldDB" id="A0AAV2H8R0"/>
<evidence type="ECO:0000259" key="15">
    <source>
        <dbReference type="Pfam" id="PF00501"/>
    </source>
</evidence>
<comment type="catalytic activity">
    <reaction evidence="11">
        <text>(E)-hexadec-2-enoate + ATP + CoA = (2E)-hexadecenoyl-CoA + AMP + diphosphate</text>
        <dbReference type="Rhea" id="RHEA:36139"/>
        <dbReference type="ChEBI" id="CHEBI:30616"/>
        <dbReference type="ChEBI" id="CHEBI:33019"/>
        <dbReference type="ChEBI" id="CHEBI:57287"/>
        <dbReference type="ChEBI" id="CHEBI:61526"/>
        <dbReference type="ChEBI" id="CHEBI:72745"/>
        <dbReference type="ChEBI" id="CHEBI:456215"/>
    </reaction>
    <physiologicalReaction direction="left-to-right" evidence="11">
        <dbReference type="Rhea" id="RHEA:36140"/>
    </physiologicalReaction>
</comment>
<evidence type="ECO:0000313" key="16">
    <source>
        <dbReference type="EMBL" id="CAL1529742.1"/>
    </source>
</evidence>
<proteinExistence type="inferred from homology"/>
<comment type="catalytic activity">
    <reaction evidence="6">
        <text>5-hydroxy-(6E,8Z,11Z,14Z)-eicosatetraenoate + ATP + CoA = 5-hydroxy-(6E,8Z,11Z,14Z)-eicosatetraenoyl-CoA + AMP + diphosphate</text>
        <dbReference type="Rhea" id="RHEA:52108"/>
        <dbReference type="ChEBI" id="CHEBI:30616"/>
        <dbReference type="ChEBI" id="CHEBI:33019"/>
        <dbReference type="ChEBI" id="CHEBI:57287"/>
        <dbReference type="ChEBI" id="CHEBI:65341"/>
        <dbReference type="ChEBI" id="CHEBI:136407"/>
        <dbReference type="ChEBI" id="CHEBI:456215"/>
    </reaction>
    <physiologicalReaction direction="left-to-right" evidence="6">
        <dbReference type="Rhea" id="RHEA:52109"/>
    </physiologicalReaction>
</comment>
<dbReference type="InterPro" id="IPR000873">
    <property type="entry name" value="AMP-dep_synth/lig_dom"/>
</dbReference>
<comment type="catalytic activity">
    <reaction evidence="9">
        <text>15-hydroxy-(5Z,8Z,11Z,13E)-eicosatetraenoate + ATP + CoA = 15-hydroxy-(5Z,8Z,11Z,13E)-eicosatetraenoyl-CoA + AMP + diphosphate</text>
        <dbReference type="Rhea" id="RHEA:52116"/>
        <dbReference type="ChEBI" id="CHEBI:30616"/>
        <dbReference type="ChEBI" id="CHEBI:33019"/>
        <dbReference type="ChEBI" id="CHEBI:57287"/>
        <dbReference type="ChEBI" id="CHEBI:78832"/>
        <dbReference type="ChEBI" id="CHEBI:136409"/>
        <dbReference type="ChEBI" id="CHEBI:456215"/>
    </reaction>
    <physiologicalReaction direction="left-to-right" evidence="9">
        <dbReference type="Rhea" id="RHEA:52117"/>
    </physiologicalReaction>
</comment>
<dbReference type="EMBL" id="CAXITT010000054">
    <property type="protein sequence ID" value="CAL1529742.1"/>
    <property type="molecule type" value="Genomic_DNA"/>
</dbReference>
<keyword evidence="14" id="KW-0472">Membrane</keyword>
<evidence type="ECO:0000256" key="14">
    <source>
        <dbReference type="SAM" id="Phobius"/>
    </source>
</evidence>
<evidence type="ECO:0000256" key="9">
    <source>
        <dbReference type="ARBA" id="ARBA00024532"/>
    </source>
</evidence>
<dbReference type="SUPFAM" id="SSF56801">
    <property type="entry name" value="Acetyl-CoA synthetase-like"/>
    <property type="match status" value="1"/>
</dbReference>
<dbReference type="Proteomes" id="UP001497497">
    <property type="component" value="Unassembled WGS sequence"/>
</dbReference>
<keyword evidence="2 13" id="KW-0436">Ligase</keyword>
<evidence type="ECO:0000256" key="11">
    <source>
        <dbReference type="ARBA" id="ARBA00024565"/>
    </source>
</evidence>
<dbReference type="Pfam" id="PF00501">
    <property type="entry name" value="AMP-binding"/>
    <property type="match status" value="1"/>
</dbReference>
<dbReference type="InterPro" id="IPR045311">
    <property type="entry name" value="LC-FACS_euk"/>
</dbReference>
<evidence type="ECO:0000313" key="17">
    <source>
        <dbReference type="Proteomes" id="UP001497497"/>
    </source>
</evidence>
<dbReference type="GO" id="GO:0005524">
    <property type="term" value="F:ATP binding"/>
    <property type="evidence" value="ECO:0007669"/>
    <property type="project" value="UniProtKB-KW"/>
</dbReference>
<gene>
    <name evidence="16" type="ORF">GSLYS_00003897001</name>
</gene>
<comment type="catalytic activity">
    <reaction evidence="10">
        <text>(5Z,8Z,11Z,14Z)-eicosatetraenoate + ATP + CoA = (5Z,8Z,11Z,14Z)-eicosatetraenoyl-CoA + AMP + diphosphate</text>
        <dbReference type="Rhea" id="RHEA:19713"/>
        <dbReference type="ChEBI" id="CHEBI:30616"/>
        <dbReference type="ChEBI" id="CHEBI:32395"/>
        <dbReference type="ChEBI" id="CHEBI:33019"/>
        <dbReference type="ChEBI" id="CHEBI:57287"/>
        <dbReference type="ChEBI" id="CHEBI:57368"/>
        <dbReference type="ChEBI" id="CHEBI:456215"/>
        <dbReference type="EC" id="6.2.1.15"/>
    </reaction>
    <physiologicalReaction direction="left-to-right" evidence="10">
        <dbReference type="Rhea" id="RHEA:19714"/>
    </physiologicalReaction>
</comment>
<keyword evidence="14" id="KW-0812">Transmembrane</keyword>
<keyword evidence="14" id="KW-1133">Transmembrane helix</keyword>
<dbReference type="InterPro" id="IPR042099">
    <property type="entry name" value="ANL_N_sf"/>
</dbReference>
<evidence type="ECO:0000256" key="6">
    <source>
        <dbReference type="ARBA" id="ARBA00024469"/>
    </source>
</evidence>
<comment type="catalytic activity">
    <reaction evidence="12">
        <text>hexadecanoate + ATP + CoA = hexadecanoyl-CoA + AMP + diphosphate</text>
        <dbReference type="Rhea" id="RHEA:30751"/>
        <dbReference type="ChEBI" id="CHEBI:7896"/>
        <dbReference type="ChEBI" id="CHEBI:30616"/>
        <dbReference type="ChEBI" id="CHEBI:33019"/>
        <dbReference type="ChEBI" id="CHEBI:57287"/>
        <dbReference type="ChEBI" id="CHEBI:57379"/>
        <dbReference type="ChEBI" id="CHEBI:456215"/>
    </reaction>
    <physiologicalReaction direction="left-to-right" evidence="12">
        <dbReference type="Rhea" id="RHEA:30752"/>
    </physiologicalReaction>
</comment>
<sequence length="693" mass="77434">MATEEDVLSSCRTLLATGAVTLAGVAAVTYLLTSQKRLPVSKPDIDLNNQSVAIDGKPYHRASRLSRPPDYWNSERPIKDCKTVYQALERGKRQSNNGPCLGARTGPNKSFEWMSYQQVIDKVEQFGSGLVYKGSRPSNTTFIGIFATNRPEWTIADYGIQGFSMVPVPLYDTLGLDACKFIINQCDMEVVVVDTEARMNNLVTLKPDLPALKRIIIIAPATDQMRSTVGTAGMELLTFEDILTLGKNHPQPPVPPTPEAVFSIIYTSGTTGDPKGVVLTHYSFLSMVNSMLLQSQPVFVGSSEDVYLSYLPLAHNFDRGCHILIFLSGARIGYYSRDIRLLTDDMMALRPTLFATVPRLLNRLYDTTHHPQNPTFLRTYHLQTHLPSPFVLILERKFIYRKDSIWDKLIFHKVQSKLGGRVRMVLTGSAPISADVMSFLRCALGCVVVEGYGQTETGAGLTMTLPGDPSIGHVGPPLPGSQIKLIDIPEMDYYVKDNVGEVCAKADFLLKEYYKEPEKTAEALDSDGWLHTGDVGTWLPNGCLKIVDRKKNIFKLSQGEYIATEKIENVYQGSPFVAQAFVDGDSLKPVLMAIIVPDQLYIEKWATNNQEFPSHLQEFCQHPEAKAIILKDILEQGKKSGLKGFEQVKDIYLEWNLFSVDNDLLTPTFKNRRPGLRKKYKQIISDLYTQNGL</sequence>
<evidence type="ECO:0000256" key="7">
    <source>
        <dbReference type="ARBA" id="ARBA00024484"/>
    </source>
</evidence>
<comment type="function">
    <text evidence="13">Catalyzes the conversion of long-chain fatty acids to their active form acyl-CoAs for both synthesis of cellular lipids, and degradation via beta-oxidation.</text>
</comment>
<evidence type="ECO:0000256" key="1">
    <source>
        <dbReference type="ARBA" id="ARBA00006432"/>
    </source>
</evidence>